<reference evidence="1 2" key="1">
    <citation type="journal article" date="2019" name="Nat. Med.">
        <title>A library of human gut bacterial isolates paired with longitudinal multiomics data enables mechanistic microbiome research.</title>
        <authorList>
            <person name="Poyet M."/>
            <person name="Groussin M."/>
            <person name="Gibbons S.M."/>
            <person name="Avila-Pacheco J."/>
            <person name="Jiang X."/>
            <person name="Kearney S.M."/>
            <person name="Perrotta A.R."/>
            <person name="Berdy B."/>
            <person name="Zhao S."/>
            <person name="Lieberman T.D."/>
            <person name="Swanson P.K."/>
            <person name="Smith M."/>
            <person name="Roesemann S."/>
            <person name="Alexander J.E."/>
            <person name="Rich S.A."/>
            <person name="Livny J."/>
            <person name="Vlamakis H."/>
            <person name="Clish C."/>
            <person name="Bullock K."/>
            <person name="Deik A."/>
            <person name="Scott J."/>
            <person name="Pierce K.A."/>
            <person name="Xavier R.J."/>
            <person name="Alm E.J."/>
        </authorList>
    </citation>
    <scope>NUCLEOTIDE SEQUENCE [LARGE SCALE GENOMIC DNA]</scope>
    <source>
        <strain evidence="1 2">BIOML-A10</strain>
    </source>
</reference>
<organism evidence="1 2">
    <name type="scientific">Bacteroides salyersiae</name>
    <dbReference type="NCBI Taxonomy" id="291644"/>
    <lineage>
        <taxon>Bacteria</taxon>
        <taxon>Pseudomonadati</taxon>
        <taxon>Bacteroidota</taxon>
        <taxon>Bacteroidia</taxon>
        <taxon>Bacteroidales</taxon>
        <taxon>Bacteroidaceae</taxon>
        <taxon>Bacteroides</taxon>
    </lineage>
</organism>
<accession>A0A7J4XJ37</accession>
<proteinExistence type="predicted"/>
<name>A0A7J4XJ37_9BACE</name>
<sequence>MNRRKNDFNYSRLCEIVSRLNSRLLDIVKRDRKGLISDKEIVLVEKNEEMEDCYNSLSFQYIREVKRGGYCLVCINIEFTGERNSSSNCFVGTPNQIRRQFSFKKGEQFVRDFVDRMIYECLRIEKLNEVHETV</sequence>
<evidence type="ECO:0000313" key="2">
    <source>
        <dbReference type="Proteomes" id="UP000422221"/>
    </source>
</evidence>
<dbReference type="RefSeq" id="WP_130058796.1">
    <property type="nucleotide sequence ID" value="NZ_CP072243.1"/>
</dbReference>
<dbReference type="Proteomes" id="UP000422221">
    <property type="component" value="Unassembled WGS sequence"/>
</dbReference>
<dbReference type="EMBL" id="VWMK01000009">
    <property type="protein sequence ID" value="KAA3765496.1"/>
    <property type="molecule type" value="Genomic_DNA"/>
</dbReference>
<evidence type="ECO:0000313" key="1">
    <source>
        <dbReference type="EMBL" id="KAA3765496.1"/>
    </source>
</evidence>
<gene>
    <name evidence="1" type="ORF">F3F73_10750</name>
</gene>
<dbReference type="AlphaFoldDB" id="A0A7J4XJ37"/>
<protein>
    <submittedName>
        <fullName evidence="1">Uncharacterized protein</fullName>
    </submittedName>
</protein>
<comment type="caution">
    <text evidence="1">The sequence shown here is derived from an EMBL/GenBank/DDBJ whole genome shotgun (WGS) entry which is preliminary data.</text>
</comment>